<evidence type="ECO:0000313" key="1">
    <source>
        <dbReference type="EMBL" id="CDK25093.1"/>
    </source>
</evidence>
<dbReference type="HOGENOM" id="CLU_3436792_0_0_1"/>
<name>W6MHF1_9ASCO</name>
<accession>W6MHF1</accession>
<proteinExistence type="predicted"/>
<reference evidence="1" key="1">
    <citation type="submission" date="2013-12" db="EMBL/GenBank/DDBJ databases">
        <authorList>
            <person name="Genoscope - CEA"/>
        </authorList>
    </citation>
    <scope>NUCLEOTIDE SEQUENCE</scope>
    <source>
        <strain evidence="1">CBS 1993</strain>
    </source>
</reference>
<evidence type="ECO:0000313" key="2">
    <source>
        <dbReference type="Proteomes" id="UP000019384"/>
    </source>
</evidence>
<dbReference type="Proteomes" id="UP000019384">
    <property type="component" value="Unassembled WGS sequence"/>
</dbReference>
<dbReference type="EMBL" id="HG793125">
    <property type="protein sequence ID" value="CDK25093.1"/>
    <property type="molecule type" value="Genomic_DNA"/>
</dbReference>
<reference evidence="1" key="2">
    <citation type="submission" date="2014-02" db="EMBL/GenBank/DDBJ databases">
        <title>Complete DNA sequence of /Kuraishia capsulata/ illustrates novel genomic features among budding yeasts (/Saccharomycotina/).</title>
        <authorList>
            <person name="Morales L."/>
            <person name="Noel B."/>
            <person name="Porcel B."/>
            <person name="Marcet-Houben M."/>
            <person name="Hullo M-F."/>
            <person name="Sacerdot C."/>
            <person name="Tekaia F."/>
            <person name="Leh-Louis V."/>
            <person name="Despons L."/>
            <person name="Khanna V."/>
            <person name="Aury J-M."/>
            <person name="Barbe V."/>
            <person name="Couloux A."/>
            <person name="Labadie K."/>
            <person name="Pelletier E."/>
            <person name="Souciet J-L."/>
            <person name="Boekhout T."/>
            <person name="Gabaldon T."/>
            <person name="Wincker P."/>
            <person name="Dujon B."/>
        </authorList>
    </citation>
    <scope>NUCLEOTIDE SEQUENCE</scope>
    <source>
        <strain evidence="1">CBS 1993</strain>
    </source>
</reference>
<sequence>MSDTGSRCRQPA</sequence>
<protein>
    <submittedName>
        <fullName evidence="1">Uncharacterized protein</fullName>
    </submittedName>
</protein>
<gene>
    <name evidence="1" type="ORF">KUCA_T00001060001</name>
</gene>
<organism evidence="1 2">
    <name type="scientific">Kuraishia capsulata CBS 1993</name>
    <dbReference type="NCBI Taxonomy" id="1382522"/>
    <lineage>
        <taxon>Eukaryota</taxon>
        <taxon>Fungi</taxon>
        <taxon>Dikarya</taxon>
        <taxon>Ascomycota</taxon>
        <taxon>Saccharomycotina</taxon>
        <taxon>Pichiomycetes</taxon>
        <taxon>Pichiales</taxon>
        <taxon>Pichiaceae</taxon>
        <taxon>Kuraishia</taxon>
    </lineage>
</organism>
<keyword evidence="2" id="KW-1185">Reference proteome</keyword>